<keyword evidence="1" id="KW-0812">Transmembrane</keyword>
<feature type="transmembrane region" description="Helical" evidence="1">
    <location>
        <begin position="64"/>
        <end position="88"/>
    </location>
</feature>
<sequence length="114" mass="12026">MKKGILTKIILNAASIYITASIVKGVEIRGFLAAIVAAAILGIVNALIRPIFLLFSLPINLMTLGLFTFVINGLMLSIAASVTQGFYISNFGSAIVASIIISIVSAILNFLLVE</sequence>
<keyword evidence="1" id="KW-0472">Membrane</keyword>
<feature type="transmembrane region" description="Helical" evidence="1">
    <location>
        <begin position="94"/>
        <end position="113"/>
    </location>
</feature>
<dbReference type="Proteomes" id="UP000184423">
    <property type="component" value="Unassembled WGS sequence"/>
</dbReference>
<proteinExistence type="predicted"/>
<dbReference type="RefSeq" id="WP_073248275.1">
    <property type="nucleotide sequence ID" value="NZ_FQVG01000016.1"/>
</dbReference>
<feature type="transmembrane region" description="Helical" evidence="1">
    <location>
        <begin position="9"/>
        <end position="26"/>
    </location>
</feature>
<dbReference type="EMBL" id="FQVG01000016">
    <property type="protein sequence ID" value="SHE78045.1"/>
    <property type="molecule type" value="Genomic_DNA"/>
</dbReference>
<keyword evidence="1" id="KW-1133">Transmembrane helix</keyword>
<evidence type="ECO:0000256" key="1">
    <source>
        <dbReference type="SAM" id="Phobius"/>
    </source>
</evidence>
<feature type="transmembrane region" description="Helical" evidence="1">
    <location>
        <begin position="32"/>
        <end position="52"/>
    </location>
</feature>
<dbReference type="Pfam" id="PF04020">
    <property type="entry name" value="Phage_holin_4_2"/>
    <property type="match status" value="1"/>
</dbReference>
<evidence type="ECO:0000313" key="2">
    <source>
        <dbReference type="EMBL" id="SHE78045.1"/>
    </source>
</evidence>
<evidence type="ECO:0000313" key="3">
    <source>
        <dbReference type="Proteomes" id="UP000184423"/>
    </source>
</evidence>
<gene>
    <name evidence="2" type="ORF">SAMN02746091_01098</name>
</gene>
<keyword evidence="3" id="KW-1185">Reference proteome</keyword>
<dbReference type="PANTHER" id="PTHR37309">
    <property type="entry name" value="SLR0284 PROTEIN"/>
    <property type="match status" value="1"/>
</dbReference>
<dbReference type="InterPro" id="IPR007165">
    <property type="entry name" value="Phage_holin_4_2"/>
</dbReference>
<reference evidence="3" key="1">
    <citation type="submission" date="2016-11" db="EMBL/GenBank/DDBJ databases">
        <authorList>
            <person name="Varghese N."/>
            <person name="Submissions S."/>
        </authorList>
    </citation>
    <scope>NUCLEOTIDE SEQUENCE [LARGE SCALE GENOMIC DNA]</scope>
    <source>
        <strain evidence="3">DSM 10124</strain>
    </source>
</reference>
<protein>
    <submittedName>
        <fullName evidence="2">Putative membrane protein</fullName>
    </submittedName>
</protein>
<name>A0A1M4WA51_9CLOT</name>
<dbReference type="PANTHER" id="PTHR37309:SF1">
    <property type="entry name" value="SLR0284 PROTEIN"/>
    <property type="match status" value="1"/>
</dbReference>
<dbReference type="AlphaFoldDB" id="A0A1M4WA51"/>
<organism evidence="2 3">
    <name type="scientific">Caloramator proteoclasticus DSM 10124</name>
    <dbReference type="NCBI Taxonomy" id="1121262"/>
    <lineage>
        <taxon>Bacteria</taxon>
        <taxon>Bacillati</taxon>
        <taxon>Bacillota</taxon>
        <taxon>Clostridia</taxon>
        <taxon>Eubacteriales</taxon>
        <taxon>Clostridiaceae</taxon>
        <taxon>Caloramator</taxon>
    </lineage>
</organism>
<accession>A0A1M4WA51</accession>